<organism evidence="19 20">
    <name type="scientific">Tetranychus urticae</name>
    <name type="common">Two-spotted spider mite</name>
    <dbReference type="NCBI Taxonomy" id="32264"/>
    <lineage>
        <taxon>Eukaryota</taxon>
        <taxon>Metazoa</taxon>
        <taxon>Ecdysozoa</taxon>
        <taxon>Arthropoda</taxon>
        <taxon>Chelicerata</taxon>
        <taxon>Arachnida</taxon>
        <taxon>Acari</taxon>
        <taxon>Acariformes</taxon>
        <taxon>Trombidiformes</taxon>
        <taxon>Prostigmata</taxon>
        <taxon>Eleutherengona</taxon>
        <taxon>Raphignathae</taxon>
        <taxon>Tetranychoidea</taxon>
        <taxon>Tetranychidae</taxon>
        <taxon>Tetranychus</taxon>
    </lineage>
</organism>
<sequence length="946" mass="107380">MIFWTSLLGHLLIDNHEQEKQPKEEEVGININLMANSDQNCEHSKEHHHQQQQQQQQQQTCNHLALVQSDCLQNDAHGAKVETVDEGDQCKPDQQQSTSHHPTNTSSKVVVFKSHFPALENNKTIDLDNSDCGVKRSVEKDDSINCAIVGAYHVTRTIRLGSADDSFIYDQNKSTVYDYLASSFNSTQGPIVRSNSFTHQDVGRHRKNIQASFASGLVTNEEDEDLLPFQGARRLSKSLPELNQLRLFPHFVEAANQYNVIFESDQDEDDEDNISSCIATDTEYQPAWANKSDFFLSVLGFSLAINTFWRLPYFAYLNEGGSFLMAYTILMLSIGLPLLCMEYAIGQLTHRNLIVFAHLCPLTKGIVISLALTTSILIPLYSTINTWSILYFFKSFHQTPPWTRCNNKWNVEPCQLNDGPLFTPTTNIENTRTMLNSSHLATSGNLLQSEHSKMTDTFNLTHDHGAINVSNQATMNESSVIHTINLSISITPSSSLSSSPISSQYASQQFFDNRLLNFDFNASFLGMIRWDFAITLFFIWFIVFITLRKPYIFSSNPTFCLAIVPTTVFGVLFFKSIFLPGSQKGLIYFFKPTWEGISQPAIWLYATGFTIHSLGSITGLSLGMAKYHRDRNNLMRDSILACFMNFLIVYFVGSIYFSTIGHLAYKRQVDITQVISKEPGLGFVVMSELLSLMPMRTLWSCCFFFLMFCLGMDYQIATVSTIVDCIKDFWRSRFQTKISHQFVVFMVSVVFFCLSLLFLTQKGIVFVRVTEHFITVILTTILALLEVLLVSNFYGAKNMVNAIRLITYKAPGFYFSFCWKFLTPCALMIILVCNLYYFEEVGFRGSKDLFMVDILGPLITMVILIPIPLLAFHELRRKEADSSGFLKRLNLAFQPTNDPISEIKRENVGNKRQNSDDSNSRGNLSCDINPVISYPLLHSLNRETTV</sequence>
<dbReference type="GO" id="GO:0089718">
    <property type="term" value="P:amino acid import across plasma membrane"/>
    <property type="evidence" value="ECO:0007669"/>
    <property type="project" value="TreeGrafter"/>
</dbReference>
<reference evidence="20" key="1">
    <citation type="submission" date="2011-08" db="EMBL/GenBank/DDBJ databases">
        <authorList>
            <person name="Rombauts S."/>
        </authorList>
    </citation>
    <scope>NUCLEOTIDE SEQUENCE</scope>
    <source>
        <strain evidence="20">London</strain>
    </source>
</reference>
<dbReference type="EnsemblMetazoa" id="tetur08g08442.1">
    <property type="protein sequence ID" value="tetur08g08442.1"/>
    <property type="gene ID" value="tetur08g08442"/>
</dbReference>
<keyword evidence="15" id="KW-0479">Metal-binding</keyword>
<evidence type="ECO:0000256" key="6">
    <source>
        <dbReference type="ARBA" id="ARBA00022970"/>
    </source>
</evidence>
<feature type="binding site" evidence="15">
    <location>
        <position position="613"/>
    </location>
    <ligand>
        <name>Na(+)</name>
        <dbReference type="ChEBI" id="CHEBI:29101"/>
        <label>1</label>
    </ligand>
</feature>
<proteinExistence type="inferred from homology"/>
<feature type="transmembrane region" description="Helical" evidence="18">
    <location>
        <begin position="772"/>
        <end position="796"/>
    </location>
</feature>
<evidence type="ECO:0000256" key="16">
    <source>
        <dbReference type="PIRSR" id="PIRSR600175-2"/>
    </source>
</evidence>
<name>A0A158P4S3_TETUR</name>
<feature type="disulfide bond" evidence="16">
    <location>
        <begin position="405"/>
        <end position="414"/>
    </location>
</feature>
<evidence type="ECO:0000256" key="8">
    <source>
        <dbReference type="ARBA" id="ARBA00023053"/>
    </source>
</evidence>
<feature type="binding site" evidence="15">
    <location>
        <position position="300"/>
    </location>
    <ligand>
        <name>Na(+)</name>
        <dbReference type="ChEBI" id="CHEBI:29101"/>
        <label>1</label>
    </ligand>
</feature>
<keyword evidence="4 18" id="KW-0812">Transmembrane</keyword>
<evidence type="ECO:0000256" key="11">
    <source>
        <dbReference type="ARBA" id="ARBA00023180"/>
    </source>
</evidence>
<feature type="transmembrane region" description="Helical" evidence="18">
    <location>
        <begin position="697"/>
        <end position="717"/>
    </location>
</feature>
<evidence type="ECO:0000256" key="2">
    <source>
        <dbReference type="ARBA" id="ARBA00006459"/>
    </source>
</evidence>
<keyword evidence="8 15" id="KW-0915">Sodium</keyword>
<dbReference type="GO" id="GO:0005283">
    <property type="term" value="F:amino acid:sodium symporter activity"/>
    <property type="evidence" value="ECO:0007669"/>
    <property type="project" value="TreeGrafter"/>
</dbReference>
<feature type="transmembrane region" description="Helical" evidence="18">
    <location>
        <begin position="738"/>
        <end position="760"/>
    </location>
</feature>
<keyword evidence="20" id="KW-1185">Reference proteome</keyword>
<evidence type="ECO:0000313" key="19">
    <source>
        <dbReference type="EnsemblMetazoa" id="tetur08g08442.1"/>
    </source>
</evidence>
<evidence type="ECO:0000313" key="20">
    <source>
        <dbReference type="Proteomes" id="UP000015104"/>
    </source>
</evidence>
<feature type="binding site" evidence="15">
    <location>
        <position position="713"/>
    </location>
    <ligand>
        <name>Na(+)</name>
        <dbReference type="ChEBI" id="CHEBI:29101"/>
        <label>1</label>
    </ligand>
</feature>
<feature type="binding site" evidence="15">
    <location>
        <position position="645"/>
    </location>
    <ligand>
        <name>Na(+)</name>
        <dbReference type="ChEBI" id="CHEBI:29101"/>
        <label>1</label>
    </ligand>
</feature>
<evidence type="ECO:0000256" key="1">
    <source>
        <dbReference type="ARBA" id="ARBA00004141"/>
    </source>
</evidence>
<dbReference type="GO" id="GO:0015179">
    <property type="term" value="F:L-amino acid transmembrane transporter activity"/>
    <property type="evidence" value="ECO:0007669"/>
    <property type="project" value="TreeGrafter"/>
</dbReference>
<dbReference type="GO" id="GO:0046872">
    <property type="term" value="F:metal ion binding"/>
    <property type="evidence" value="ECO:0007669"/>
    <property type="project" value="UniProtKB-KW"/>
</dbReference>
<comment type="similarity">
    <text evidence="2">Belongs to the sodium:neurotransmitter symporter (SNF) (TC 2.A.22) family.</text>
</comment>
<evidence type="ECO:0000256" key="4">
    <source>
        <dbReference type="ARBA" id="ARBA00022692"/>
    </source>
</evidence>
<comment type="subcellular location">
    <subcellularLocation>
        <location evidence="1">Membrane</location>
        <topology evidence="1">Multi-pass membrane protein</topology>
    </subcellularLocation>
</comment>
<feature type="transmembrane region" description="Helical" evidence="18">
    <location>
        <begin position="559"/>
        <end position="582"/>
    </location>
</feature>
<feature type="transmembrane region" description="Helical" evidence="18">
    <location>
        <begin position="637"/>
        <end position="657"/>
    </location>
</feature>
<evidence type="ECO:0000256" key="14">
    <source>
        <dbReference type="ARBA" id="ARBA00040215"/>
    </source>
</evidence>
<feature type="transmembrane region" description="Helical" evidence="18">
    <location>
        <begin position="817"/>
        <end position="837"/>
    </location>
</feature>
<evidence type="ECO:0000256" key="17">
    <source>
        <dbReference type="SAM" id="MobiDB-lite"/>
    </source>
</evidence>
<keyword evidence="7 18" id="KW-1133">Transmembrane helix</keyword>
<dbReference type="Pfam" id="PF00209">
    <property type="entry name" value="SNF"/>
    <property type="match status" value="2"/>
</dbReference>
<feature type="transmembrane region" description="Helical" evidence="18">
    <location>
        <begin position="849"/>
        <end position="872"/>
    </location>
</feature>
<evidence type="ECO:0000256" key="15">
    <source>
        <dbReference type="PIRSR" id="PIRSR600175-1"/>
    </source>
</evidence>
<feature type="transmembrane region" description="Helical" evidence="18">
    <location>
        <begin position="294"/>
        <end position="312"/>
    </location>
</feature>
<feature type="compositionally biased region" description="Polar residues" evidence="17">
    <location>
        <begin position="92"/>
        <end position="107"/>
    </location>
</feature>
<evidence type="ECO:0000256" key="18">
    <source>
        <dbReference type="SAM" id="Phobius"/>
    </source>
</evidence>
<keyword evidence="3" id="KW-0813">Transport</keyword>
<keyword evidence="16" id="KW-1015">Disulfide bond</keyword>
<keyword evidence="11" id="KW-0325">Glycoprotein</keyword>
<dbReference type="PANTHER" id="PTHR11616:SF321">
    <property type="entry name" value="SODIUM-DEPENDENT NUTRIENT AMINO ACID TRANSPORTER 1-RELATED"/>
    <property type="match status" value="1"/>
</dbReference>
<evidence type="ECO:0000256" key="9">
    <source>
        <dbReference type="ARBA" id="ARBA00023065"/>
    </source>
</evidence>
<dbReference type="SUPFAM" id="SSF161070">
    <property type="entry name" value="SNF-like"/>
    <property type="match status" value="1"/>
</dbReference>
<dbReference type="STRING" id="32264.A0A158P4S3"/>
<dbReference type="InterPro" id="IPR037272">
    <property type="entry name" value="SNS_sf"/>
</dbReference>
<feature type="transmembrane region" description="Helical" evidence="18">
    <location>
        <begin position="602"/>
        <end position="625"/>
    </location>
</feature>
<evidence type="ECO:0000256" key="7">
    <source>
        <dbReference type="ARBA" id="ARBA00022989"/>
    </source>
</evidence>
<dbReference type="Proteomes" id="UP000015104">
    <property type="component" value="Unassembled WGS sequence"/>
</dbReference>
<protein>
    <recommendedName>
        <fullName evidence="14">Sodium-dependent nutrient amino acid transporter 1</fullName>
    </recommendedName>
</protein>
<dbReference type="eggNOG" id="KOG3660">
    <property type="taxonomic scope" value="Eukaryota"/>
</dbReference>
<keyword evidence="5" id="KW-0769">Symport</keyword>
<feature type="region of interest" description="Disordered" evidence="17">
    <location>
        <begin position="82"/>
        <end position="107"/>
    </location>
</feature>
<dbReference type="PROSITE" id="PS50267">
    <property type="entry name" value="NA_NEUROTRAN_SYMP_3"/>
    <property type="match status" value="1"/>
</dbReference>
<dbReference type="AlphaFoldDB" id="A0A158P4S3"/>
<evidence type="ECO:0000256" key="3">
    <source>
        <dbReference type="ARBA" id="ARBA00022448"/>
    </source>
</evidence>
<keyword evidence="6" id="KW-0029">Amino-acid transport</keyword>
<evidence type="ECO:0000256" key="13">
    <source>
        <dbReference type="ARBA" id="ARBA00037785"/>
    </source>
</evidence>
<keyword evidence="10 18" id="KW-0472">Membrane</keyword>
<feature type="binding site" evidence="15">
    <location>
        <position position="710"/>
    </location>
    <ligand>
        <name>Na(+)</name>
        <dbReference type="ChEBI" id="CHEBI:29101"/>
        <label>1</label>
    </ligand>
</feature>
<comment type="function">
    <text evidence="13">Unusual broad substrate spectrum amino acid:sodium cotransporter that promotes absorption of the D isomers of essential amino acids. Neutral amino acids are the preferred substrates, especially methionine and phenylalanine.</text>
</comment>
<dbReference type="PRINTS" id="PR00176">
    <property type="entry name" value="NANEUSMPORT"/>
</dbReference>
<dbReference type="EMBL" id="CAEY01001943">
    <property type="status" value="NOT_ANNOTATED_CDS"/>
    <property type="molecule type" value="Genomic_DNA"/>
</dbReference>
<feature type="transmembrane region" description="Helical" evidence="18">
    <location>
        <begin position="324"/>
        <end position="345"/>
    </location>
</feature>
<reference evidence="19" key="2">
    <citation type="submission" date="2016-04" db="UniProtKB">
        <authorList>
            <consortium name="EnsemblMetazoa"/>
        </authorList>
    </citation>
    <scope>IDENTIFICATION</scope>
</reference>
<dbReference type="InterPro" id="IPR000175">
    <property type="entry name" value="Na/ntran_symport"/>
</dbReference>
<evidence type="ECO:0000256" key="12">
    <source>
        <dbReference type="ARBA" id="ARBA00023201"/>
    </source>
</evidence>
<keyword evidence="9" id="KW-0406">Ion transport</keyword>
<accession>A0A158P4S3</accession>
<dbReference type="GO" id="GO:0005886">
    <property type="term" value="C:plasma membrane"/>
    <property type="evidence" value="ECO:0007669"/>
    <property type="project" value="TreeGrafter"/>
</dbReference>
<feature type="transmembrane region" description="Helical" evidence="18">
    <location>
        <begin position="527"/>
        <end position="547"/>
    </location>
</feature>
<dbReference type="PANTHER" id="PTHR11616">
    <property type="entry name" value="SODIUM/CHLORIDE DEPENDENT TRANSPORTER"/>
    <property type="match status" value="1"/>
</dbReference>
<keyword evidence="12" id="KW-0739">Sodium transport</keyword>
<feature type="compositionally biased region" description="Basic and acidic residues" evidence="17">
    <location>
        <begin position="82"/>
        <end position="91"/>
    </location>
</feature>
<evidence type="ECO:0000256" key="5">
    <source>
        <dbReference type="ARBA" id="ARBA00022847"/>
    </source>
</evidence>
<evidence type="ECO:0000256" key="10">
    <source>
        <dbReference type="ARBA" id="ARBA00023136"/>
    </source>
</evidence>
<feature type="transmembrane region" description="Helical" evidence="18">
    <location>
        <begin position="366"/>
        <end position="393"/>
    </location>
</feature>